<dbReference type="PANTHER" id="PTHR11059">
    <property type="entry name" value="DNA REPAIR PROTEIN RECN"/>
    <property type="match status" value="1"/>
</dbReference>
<dbReference type="EMBL" id="CAJZ01000121">
    <property type="protein sequence ID" value="CCI83627.1"/>
    <property type="molecule type" value="Genomic_DNA"/>
</dbReference>
<dbReference type="Proteomes" id="UP000006078">
    <property type="component" value="Unassembled WGS sequence"/>
</dbReference>
<dbReference type="eggNOG" id="COG0497">
    <property type="taxonomic scope" value="Bacteria"/>
</dbReference>
<evidence type="ECO:0000256" key="7">
    <source>
        <dbReference type="ARBA" id="ARBA00023204"/>
    </source>
</evidence>
<dbReference type="CDD" id="cd03241">
    <property type="entry name" value="ABC_RecN"/>
    <property type="match status" value="1"/>
</dbReference>
<accession>I7L977</accession>
<dbReference type="GO" id="GO:0005524">
    <property type="term" value="F:ATP binding"/>
    <property type="evidence" value="ECO:0007669"/>
    <property type="project" value="UniProtKB-KW"/>
</dbReference>
<evidence type="ECO:0000256" key="5">
    <source>
        <dbReference type="ARBA" id="ARBA00022763"/>
    </source>
</evidence>
<evidence type="ECO:0000256" key="4">
    <source>
        <dbReference type="ARBA" id="ARBA00022741"/>
    </source>
</evidence>
<comment type="similarity">
    <text evidence="2 9">Belongs to the RecN family.</text>
</comment>
<keyword evidence="7 9" id="KW-0234">DNA repair</keyword>
<dbReference type="PATRIC" id="fig|883169.3.peg.558"/>
<evidence type="ECO:0000313" key="15">
    <source>
        <dbReference type="Proteomes" id="UP000011016"/>
    </source>
</evidence>
<dbReference type="Pfam" id="PF02463">
    <property type="entry name" value="SMC_N"/>
    <property type="match status" value="1"/>
</dbReference>
<evidence type="ECO:0000256" key="9">
    <source>
        <dbReference type="PIRNR" id="PIRNR003128"/>
    </source>
</evidence>
<protein>
    <recommendedName>
        <fullName evidence="3 9">DNA repair protein RecN</fullName>
    </recommendedName>
    <alternativeName>
        <fullName evidence="8 9">Recombination protein N</fullName>
    </alternativeName>
</protein>
<dbReference type="AlphaFoldDB" id="I7L977"/>
<proteinExistence type="inferred from homology"/>
<dbReference type="FunFam" id="3.40.50.300:FF:000356">
    <property type="entry name" value="DNA repair protein RecN"/>
    <property type="match status" value="1"/>
</dbReference>
<dbReference type="PIRSF" id="PIRSF003128">
    <property type="entry name" value="RecN"/>
    <property type="match status" value="1"/>
</dbReference>
<keyword evidence="10" id="KW-0175">Coiled coil</keyword>
<dbReference type="EMBL" id="AHAE01000032">
    <property type="protein sequence ID" value="EJZ82362.1"/>
    <property type="molecule type" value="Genomic_DNA"/>
</dbReference>
<dbReference type="SUPFAM" id="SSF52540">
    <property type="entry name" value="P-loop containing nucleoside triphosphate hydrolases"/>
    <property type="match status" value="2"/>
</dbReference>
<evidence type="ECO:0000256" key="6">
    <source>
        <dbReference type="ARBA" id="ARBA00022840"/>
    </source>
</evidence>
<dbReference type="STRING" id="29321.AAV33_05080"/>
<dbReference type="InterPro" id="IPR004604">
    <property type="entry name" value="DNA_recomb/repair_RecN"/>
</dbReference>
<dbReference type="GO" id="GO:0006310">
    <property type="term" value="P:DNA recombination"/>
    <property type="evidence" value="ECO:0007669"/>
    <property type="project" value="InterPro"/>
</dbReference>
<dbReference type="HOGENOM" id="CLU_018297_3_0_11"/>
<feature type="domain" description="RecF/RecN/SMC N-terminal" evidence="11">
    <location>
        <begin position="2"/>
        <end position="521"/>
    </location>
</feature>
<keyword evidence="4" id="KW-0547">Nucleotide-binding</keyword>
<dbReference type="GO" id="GO:0006281">
    <property type="term" value="P:DNA repair"/>
    <property type="evidence" value="ECO:0007669"/>
    <property type="project" value="UniProtKB-KW"/>
</dbReference>
<evidence type="ECO:0000256" key="8">
    <source>
        <dbReference type="ARBA" id="ARBA00033408"/>
    </source>
</evidence>
<feature type="coiled-coil region" evidence="10">
    <location>
        <begin position="351"/>
        <end position="378"/>
    </location>
</feature>
<dbReference type="InterPro" id="IPR003395">
    <property type="entry name" value="RecF/RecN/SMC_N"/>
</dbReference>
<name>I7L977_9CORY</name>
<dbReference type="Proteomes" id="UP000011016">
    <property type="component" value="Unassembled WGS sequence"/>
</dbReference>
<dbReference type="PANTHER" id="PTHR11059:SF0">
    <property type="entry name" value="DNA REPAIR PROTEIN RECN"/>
    <property type="match status" value="1"/>
</dbReference>
<keyword evidence="6" id="KW-0067">ATP-binding</keyword>
<comment type="function">
    <text evidence="1 9">May be involved in recombinational repair of damaged DNA.</text>
</comment>
<dbReference type="FunFam" id="3.40.50.300:FF:000319">
    <property type="entry name" value="DNA repair protein RecN"/>
    <property type="match status" value="1"/>
</dbReference>
<dbReference type="OrthoDB" id="9806954at2"/>
<evidence type="ECO:0000256" key="2">
    <source>
        <dbReference type="ARBA" id="ARBA00009441"/>
    </source>
</evidence>
<evidence type="ECO:0000256" key="3">
    <source>
        <dbReference type="ARBA" id="ARBA00021315"/>
    </source>
</evidence>
<dbReference type="GO" id="GO:0009432">
    <property type="term" value="P:SOS response"/>
    <property type="evidence" value="ECO:0007669"/>
    <property type="project" value="TreeGrafter"/>
</dbReference>
<evidence type="ECO:0000313" key="12">
    <source>
        <dbReference type="EMBL" id="CCI83627.1"/>
    </source>
</evidence>
<evidence type="ECO:0000259" key="11">
    <source>
        <dbReference type="Pfam" id="PF02463"/>
    </source>
</evidence>
<evidence type="ECO:0000256" key="10">
    <source>
        <dbReference type="SAM" id="Coils"/>
    </source>
</evidence>
<evidence type="ECO:0000313" key="13">
    <source>
        <dbReference type="EMBL" id="EJZ82362.1"/>
    </source>
</evidence>
<comment type="caution">
    <text evidence="12">The sequence shown here is derived from an EMBL/GenBank/DDBJ whole genome shotgun (WGS) entry which is preliminary data.</text>
</comment>
<dbReference type="Gene3D" id="3.40.50.300">
    <property type="entry name" value="P-loop containing nucleotide triphosphate hydrolases"/>
    <property type="match status" value="2"/>
</dbReference>
<reference evidence="12 15" key="1">
    <citation type="journal article" date="2012" name="J. Bacteriol.">
        <title>Draft Genome Sequence of Turicella otitidis ATCC 51513, Isolated from Middle Ear Fluid from a Child with Otitis Media.</title>
        <authorList>
            <person name="Brinkrolf K."/>
            <person name="Schneider J."/>
            <person name="Knecht M."/>
            <person name="Ruckert C."/>
            <person name="Tauch A."/>
        </authorList>
    </citation>
    <scope>NUCLEOTIDE SEQUENCE [LARGE SCALE GENOMIC DNA]</scope>
    <source>
        <strain evidence="12 15">ATCC 51513</strain>
    </source>
</reference>
<keyword evidence="5 9" id="KW-0227">DNA damage</keyword>
<organism evidence="12 15">
    <name type="scientific">Corynebacterium otitidis ATCC 51513</name>
    <dbReference type="NCBI Taxonomy" id="883169"/>
    <lineage>
        <taxon>Bacteria</taxon>
        <taxon>Bacillati</taxon>
        <taxon>Actinomycetota</taxon>
        <taxon>Actinomycetes</taxon>
        <taxon>Mycobacteriales</taxon>
        <taxon>Corynebacteriaceae</taxon>
        <taxon>Corynebacterium</taxon>
    </lineage>
</organism>
<dbReference type="InterPro" id="IPR027417">
    <property type="entry name" value="P-loop_NTPase"/>
</dbReference>
<dbReference type="GO" id="GO:0043590">
    <property type="term" value="C:bacterial nucleoid"/>
    <property type="evidence" value="ECO:0007669"/>
    <property type="project" value="TreeGrafter"/>
</dbReference>
<gene>
    <name evidence="12" type="primary">recN</name>
    <name evidence="12" type="ORF">BN46_0897</name>
    <name evidence="13" type="ORF">HMPREF9719_00587</name>
</gene>
<dbReference type="RefSeq" id="WP_004600477.1">
    <property type="nucleotide sequence ID" value="NZ_HF541866.1"/>
</dbReference>
<evidence type="ECO:0000313" key="14">
    <source>
        <dbReference type="Proteomes" id="UP000006078"/>
    </source>
</evidence>
<dbReference type="NCBIfam" id="TIGR00634">
    <property type="entry name" value="recN"/>
    <property type="match status" value="1"/>
</dbReference>
<reference evidence="13 14" key="2">
    <citation type="submission" date="2012-08" db="EMBL/GenBank/DDBJ databases">
        <title>The Genome Sequence of Turicella otitidis ATCC 51513.</title>
        <authorList>
            <consortium name="The Broad Institute Genome Sequencing Platform"/>
            <person name="Earl A."/>
            <person name="Ward D."/>
            <person name="Feldgarden M."/>
            <person name="Gevers D."/>
            <person name="Huys G."/>
            <person name="Walker B."/>
            <person name="Young S.K."/>
            <person name="Zeng Q."/>
            <person name="Gargeya S."/>
            <person name="Fitzgerald M."/>
            <person name="Haas B."/>
            <person name="Abouelleil A."/>
            <person name="Alvarado L."/>
            <person name="Arachchi H.M."/>
            <person name="Berlin A.M."/>
            <person name="Chapman S.B."/>
            <person name="Goldberg J."/>
            <person name="Griggs A."/>
            <person name="Gujja S."/>
            <person name="Hansen M."/>
            <person name="Howarth C."/>
            <person name="Imamovic A."/>
            <person name="Larimer J."/>
            <person name="McCowen C."/>
            <person name="Montmayeur A."/>
            <person name="Murphy C."/>
            <person name="Neiman D."/>
            <person name="Pearson M."/>
            <person name="Priest M."/>
            <person name="Roberts A."/>
            <person name="Saif S."/>
            <person name="Shea T."/>
            <person name="Sisk P."/>
            <person name="Sykes S."/>
            <person name="Wortman J."/>
            <person name="Nusbaum C."/>
            <person name="Birren B."/>
        </authorList>
    </citation>
    <scope>NUCLEOTIDE SEQUENCE [LARGE SCALE GENOMIC DNA]</scope>
    <source>
        <strain evidence="13 14">ATCC 51513</strain>
    </source>
</reference>
<keyword evidence="14" id="KW-1185">Reference proteome</keyword>
<sequence length="582" mass="61578">MLSEITIENLGVIPRATAEFSPGLTVVTGETGAGKTMVVTSLRLLAGARSDSSRIRQGAAKAIVEGLVDVEAAEEGARAAALDAVDEAGGTVDSGEVVVSREVSAQGRSKARLGGRLVPAAALARFTEPLVAIHGQNDQLRLLSAEQQLAALDRFGADIPPLAESYREAFREYSALARDLKRRTAKRRELAQEVDRLDYAIAEIDEVDPQPGELESLSETIKRLQSVDGLREAVTTAVAAIDGAGALEEFAGAEDAEGAADLLGRAQSALQGTEDSEIDGIAARLSELTAALTGISGELGQVLSQLPTDPEALEGALQRQSQLKSLTRKYAPDIDGVIEWRRKAERRRSQIDISPEAIEELERRLAEAKERVESRGVSLREARREAASRLEAEVTEELHGLAMPKASIVVAMRESKPTIDGLDEVELELKATGGARPAPLAQAASGGELSRVMLAVEVVLAKTSSGATLVFDEIDAGVGGRAAGEIGRRLAQLAEHNQVIVVTHLPQVAAFGDRHLVVTKEVTDESVTSGVRALDGEERVSELARMLAGLDDTETGRAHARELLERARADAAPRASTTAAAG</sequence>
<evidence type="ECO:0000256" key="1">
    <source>
        <dbReference type="ARBA" id="ARBA00003618"/>
    </source>
</evidence>